<dbReference type="InterPro" id="IPR001214">
    <property type="entry name" value="SET_dom"/>
</dbReference>
<dbReference type="GO" id="GO:0005694">
    <property type="term" value="C:chromosome"/>
    <property type="evidence" value="ECO:0007669"/>
    <property type="project" value="UniProtKB-SubCell"/>
</dbReference>
<reference evidence="15" key="1">
    <citation type="submission" date="2020-01" db="EMBL/GenBank/DDBJ databases">
        <title>Development of genomics and gene disruption for Polysphondylium violaceum indicates a role for the polyketide synthase stlB in stalk morphogenesis.</title>
        <authorList>
            <person name="Narita B."/>
            <person name="Kawabe Y."/>
            <person name="Kin K."/>
            <person name="Saito T."/>
            <person name="Gibbs R."/>
            <person name="Kuspa A."/>
            <person name="Muzny D."/>
            <person name="Queller D."/>
            <person name="Richards S."/>
            <person name="Strassman J."/>
            <person name="Sucgang R."/>
            <person name="Worley K."/>
            <person name="Schaap P."/>
        </authorList>
    </citation>
    <scope>NUCLEOTIDE SEQUENCE</scope>
    <source>
        <strain evidence="15">QSvi11</strain>
    </source>
</reference>
<evidence type="ECO:0008006" key="17">
    <source>
        <dbReference type="Google" id="ProtNLM"/>
    </source>
</evidence>
<dbReference type="AlphaFoldDB" id="A0A8J4PZG0"/>
<protein>
    <recommendedName>
        <fullName evidence="17">SET domain-containing protein</fullName>
    </recommendedName>
</protein>
<comment type="subcellular location">
    <subcellularLocation>
        <location evidence="1">Chromosome</location>
    </subcellularLocation>
</comment>
<dbReference type="SMART" id="SM00468">
    <property type="entry name" value="PreSET"/>
    <property type="match status" value="1"/>
</dbReference>
<keyword evidence="3" id="KW-0489">Methyltransferase</keyword>
<dbReference type="OrthoDB" id="308383at2759"/>
<dbReference type="InterPro" id="IPR003616">
    <property type="entry name" value="Post-SET_dom"/>
</dbReference>
<proteinExistence type="predicted"/>
<dbReference type="InterPro" id="IPR050973">
    <property type="entry name" value="H3K9_Histone-Lys_N-MTase"/>
</dbReference>
<evidence type="ECO:0000256" key="1">
    <source>
        <dbReference type="ARBA" id="ARBA00004286"/>
    </source>
</evidence>
<feature type="zinc finger region" description="C3H1-type" evidence="9">
    <location>
        <begin position="1"/>
        <end position="28"/>
    </location>
</feature>
<keyword evidence="2" id="KW-0158">Chromosome</keyword>
<dbReference type="GO" id="GO:0042054">
    <property type="term" value="F:histone methyltransferase activity"/>
    <property type="evidence" value="ECO:0007669"/>
    <property type="project" value="InterPro"/>
</dbReference>
<dbReference type="Gene3D" id="4.10.1000.10">
    <property type="entry name" value="Zinc finger, CCCH-type"/>
    <property type="match status" value="1"/>
</dbReference>
<keyword evidence="8 9" id="KW-0862">Zinc</keyword>
<evidence type="ECO:0000256" key="7">
    <source>
        <dbReference type="ARBA" id="ARBA00022771"/>
    </source>
</evidence>
<dbReference type="SMART" id="SM00317">
    <property type="entry name" value="SET"/>
    <property type="match status" value="1"/>
</dbReference>
<evidence type="ECO:0000256" key="2">
    <source>
        <dbReference type="ARBA" id="ARBA00022454"/>
    </source>
</evidence>
<feature type="domain" description="Pre-SET" evidence="13">
    <location>
        <begin position="107"/>
        <end position="170"/>
    </location>
</feature>
<evidence type="ECO:0000259" key="12">
    <source>
        <dbReference type="PROSITE" id="PS50280"/>
    </source>
</evidence>
<dbReference type="InterPro" id="IPR046341">
    <property type="entry name" value="SET_dom_sf"/>
</dbReference>
<feature type="domain" description="C3H1-type" evidence="11">
    <location>
        <begin position="1"/>
        <end position="28"/>
    </location>
</feature>
<dbReference type="PANTHER" id="PTHR46223">
    <property type="entry name" value="HISTONE-LYSINE N-METHYLTRANSFERASE SUV39H"/>
    <property type="match status" value="1"/>
</dbReference>
<evidence type="ECO:0000256" key="5">
    <source>
        <dbReference type="ARBA" id="ARBA00022691"/>
    </source>
</evidence>
<dbReference type="PROSITE" id="PS50103">
    <property type="entry name" value="ZF_C3H1"/>
    <property type="match status" value="1"/>
</dbReference>
<dbReference type="GO" id="GO:0005634">
    <property type="term" value="C:nucleus"/>
    <property type="evidence" value="ECO:0007669"/>
    <property type="project" value="InterPro"/>
</dbReference>
<feature type="compositionally biased region" description="Low complexity" evidence="10">
    <location>
        <begin position="29"/>
        <end position="54"/>
    </location>
</feature>
<dbReference type="InterPro" id="IPR000571">
    <property type="entry name" value="Znf_CCCH"/>
</dbReference>
<dbReference type="SUPFAM" id="SSF90229">
    <property type="entry name" value="CCCH zinc finger"/>
    <property type="match status" value="1"/>
</dbReference>
<keyword evidence="7 9" id="KW-0863">Zinc-finger</keyword>
<evidence type="ECO:0000256" key="4">
    <source>
        <dbReference type="ARBA" id="ARBA00022679"/>
    </source>
</evidence>
<dbReference type="PROSITE" id="PS50867">
    <property type="entry name" value="PRE_SET"/>
    <property type="match status" value="1"/>
</dbReference>
<evidence type="ECO:0000313" key="15">
    <source>
        <dbReference type="EMBL" id="KAF2072086.1"/>
    </source>
</evidence>
<evidence type="ECO:0000256" key="6">
    <source>
        <dbReference type="ARBA" id="ARBA00022723"/>
    </source>
</evidence>
<dbReference type="Gene3D" id="2.170.270.10">
    <property type="entry name" value="SET domain"/>
    <property type="match status" value="1"/>
</dbReference>
<dbReference type="Pfam" id="PF05033">
    <property type="entry name" value="Pre-SET"/>
    <property type="match status" value="1"/>
</dbReference>
<accession>A0A8J4PZG0</accession>
<keyword evidence="6 9" id="KW-0479">Metal-binding</keyword>
<evidence type="ECO:0000259" key="14">
    <source>
        <dbReference type="PROSITE" id="PS50868"/>
    </source>
</evidence>
<evidence type="ECO:0000256" key="10">
    <source>
        <dbReference type="SAM" id="MobiDB-lite"/>
    </source>
</evidence>
<dbReference type="PANTHER" id="PTHR46223:SF3">
    <property type="entry name" value="HISTONE-LYSINE N-METHYLTRANSFERASE SET-23"/>
    <property type="match status" value="1"/>
</dbReference>
<feature type="domain" description="Post-SET" evidence="14">
    <location>
        <begin position="315"/>
        <end position="331"/>
    </location>
</feature>
<evidence type="ECO:0000256" key="9">
    <source>
        <dbReference type="PROSITE-ProRule" id="PRU00723"/>
    </source>
</evidence>
<name>A0A8J4PZG0_9MYCE</name>
<dbReference type="SUPFAM" id="SSF82199">
    <property type="entry name" value="SET domain"/>
    <property type="match status" value="1"/>
</dbReference>
<dbReference type="EMBL" id="AJWJ01000312">
    <property type="protein sequence ID" value="KAF2072086.1"/>
    <property type="molecule type" value="Genomic_DNA"/>
</dbReference>
<keyword evidence="5" id="KW-0949">S-adenosyl-L-methionine</keyword>
<dbReference type="GO" id="GO:0032259">
    <property type="term" value="P:methylation"/>
    <property type="evidence" value="ECO:0007669"/>
    <property type="project" value="UniProtKB-KW"/>
</dbReference>
<evidence type="ECO:0000256" key="3">
    <source>
        <dbReference type="ARBA" id="ARBA00022603"/>
    </source>
</evidence>
<evidence type="ECO:0000259" key="11">
    <source>
        <dbReference type="PROSITE" id="PS50103"/>
    </source>
</evidence>
<feature type="region of interest" description="Disordered" evidence="10">
    <location>
        <begin position="26"/>
        <end position="54"/>
    </location>
</feature>
<comment type="caution">
    <text evidence="15">The sequence shown here is derived from an EMBL/GenBank/DDBJ whole genome shotgun (WGS) entry which is preliminary data.</text>
</comment>
<dbReference type="GO" id="GO:0008270">
    <property type="term" value="F:zinc ion binding"/>
    <property type="evidence" value="ECO:0007669"/>
    <property type="project" value="UniProtKB-KW"/>
</dbReference>
<keyword evidence="4" id="KW-0808">Transferase</keyword>
<keyword evidence="16" id="KW-1185">Reference proteome</keyword>
<dbReference type="InterPro" id="IPR036855">
    <property type="entry name" value="Znf_CCCH_sf"/>
</dbReference>
<evidence type="ECO:0000259" key="13">
    <source>
        <dbReference type="PROSITE" id="PS50867"/>
    </source>
</evidence>
<dbReference type="Pfam" id="PF00856">
    <property type="entry name" value="SET"/>
    <property type="match status" value="1"/>
</dbReference>
<feature type="domain" description="SET" evidence="12">
    <location>
        <begin position="173"/>
        <end position="300"/>
    </location>
</feature>
<dbReference type="PROSITE" id="PS50280">
    <property type="entry name" value="SET"/>
    <property type="match status" value="1"/>
</dbReference>
<evidence type="ECO:0000313" key="16">
    <source>
        <dbReference type="Proteomes" id="UP000695562"/>
    </source>
</evidence>
<gene>
    <name evidence="15" type="ORF">CYY_006606</name>
</gene>
<organism evidence="15 16">
    <name type="scientific">Polysphondylium violaceum</name>
    <dbReference type="NCBI Taxonomy" id="133409"/>
    <lineage>
        <taxon>Eukaryota</taxon>
        <taxon>Amoebozoa</taxon>
        <taxon>Evosea</taxon>
        <taxon>Eumycetozoa</taxon>
        <taxon>Dictyostelia</taxon>
        <taxon>Dictyosteliales</taxon>
        <taxon>Dictyosteliaceae</taxon>
        <taxon>Polysphondylium</taxon>
    </lineage>
</organism>
<evidence type="ECO:0000256" key="8">
    <source>
        <dbReference type="ARBA" id="ARBA00022833"/>
    </source>
</evidence>
<dbReference type="InterPro" id="IPR007728">
    <property type="entry name" value="Pre-SET_dom"/>
</dbReference>
<dbReference type="Proteomes" id="UP000695562">
    <property type="component" value="Unassembled WGS sequence"/>
</dbReference>
<sequence>MGQIECKYFKAGKKCKFGDKCHFGHGKNQSSSSSSTPQTATSSPPLTSTSSPPQGTFNWVSKDISKGNLSYPLRAINQCDDQPLPEDFKFIEKSFPGDNVIPREIPLKCDCIGDCYDTNNMGQDNCSCFQKEKYYDDKGRLLHLNFTEIYECSPECNCSESCRGRVIQKGPQHPLELFKTKDKGWGVRAKVEIPARTYVCEYVGEIIGQEEAEKRGSEYDKKGLSYLFDLGGSNERTSIAELTIDATHFGNESRFINHSCDPNLTSFSAFIETIDERMPRIVFFSNKFIKINEELTFDYKYTIPLGHDASGNAPGDIKCNCGSKNCRKWLWKAG</sequence>
<dbReference type="PROSITE" id="PS50868">
    <property type="entry name" value="POST_SET"/>
    <property type="match status" value="1"/>
</dbReference>
<dbReference type="Pfam" id="PF00642">
    <property type="entry name" value="zf-CCCH"/>
    <property type="match status" value="1"/>
</dbReference>